<evidence type="ECO:0000313" key="2">
    <source>
        <dbReference type="Proteomes" id="UP001153269"/>
    </source>
</evidence>
<keyword evidence="2" id="KW-1185">Reference proteome</keyword>
<dbReference type="EMBL" id="CADEAL010001202">
    <property type="protein sequence ID" value="CAB1430079.1"/>
    <property type="molecule type" value="Genomic_DNA"/>
</dbReference>
<comment type="caution">
    <text evidence="1">The sequence shown here is derived from an EMBL/GenBank/DDBJ whole genome shotgun (WGS) entry which is preliminary data.</text>
</comment>
<dbReference type="AlphaFoldDB" id="A0A9N7UGZ8"/>
<proteinExistence type="predicted"/>
<protein>
    <submittedName>
        <fullName evidence="1">Uncharacterized protein</fullName>
    </submittedName>
</protein>
<name>A0A9N7UGZ8_PLEPL</name>
<reference evidence="1" key="1">
    <citation type="submission" date="2020-03" db="EMBL/GenBank/DDBJ databases">
        <authorList>
            <person name="Weist P."/>
        </authorList>
    </citation>
    <scope>NUCLEOTIDE SEQUENCE</scope>
</reference>
<accession>A0A9N7UGZ8</accession>
<gene>
    <name evidence="1" type="ORF">PLEPLA_LOCUS18060</name>
</gene>
<organism evidence="1 2">
    <name type="scientific">Pleuronectes platessa</name>
    <name type="common">European plaice</name>
    <dbReference type="NCBI Taxonomy" id="8262"/>
    <lineage>
        <taxon>Eukaryota</taxon>
        <taxon>Metazoa</taxon>
        <taxon>Chordata</taxon>
        <taxon>Craniata</taxon>
        <taxon>Vertebrata</taxon>
        <taxon>Euteleostomi</taxon>
        <taxon>Actinopterygii</taxon>
        <taxon>Neopterygii</taxon>
        <taxon>Teleostei</taxon>
        <taxon>Neoteleostei</taxon>
        <taxon>Acanthomorphata</taxon>
        <taxon>Carangaria</taxon>
        <taxon>Pleuronectiformes</taxon>
        <taxon>Pleuronectoidei</taxon>
        <taxon>Pleuronectidae</taxon>
        <taxon>Pleuronectes</taxon>
    </lineage>
</organism>
<evidence type="ECO:0000313" key="1">
    <source>
        <dbReference type="EMBL" id="CAB1430079.1"/>
    </source>
</evidence>
<sequence>MDCSQLITSMGVRAEGSHSSPPLWFMERSRRRPPLIKSDTTAACVLLVILCHRSVLLVAVRCDPRGKCCEDENSPSTRRHVLPSPQQSNWYSFQSTPPPPFAQPAYLALELIENESSPLFAVGFKPPGAARPASSKAPAIGDELYASQRVDGHAAARREEKVPAGTVQQAVCHPGTHLINGLPQRFTDLSSGALVFTADPRPLTVEMK</sequence>
<dbReference type="Proteomes" id="UP001153269">
    <property type="component" value="Unassembled WGS sequence"/>
</dbReference>